<gene>
    <name evidence="1" type="ORF">DHETER_LOCUS104</name>
</gene>
<dbReference type="EMBL" id="CAJVPU010000041">
    <property type="protein sequence ID" value="CAG8438782.1"/>
    <property type="molecule type" value="Genomic_DNA"/>
</dbReference>
<protein>
    <submittedName>
        <fullName evidence="1">7346_t:CDS:1</fullName>
    </submittedName>
</protein>
<evidence type="ECO:0000313" key="2">
    <source>
        <dbReference type="Proteomes" id="UP000789702"/>
    </source>
</evidence>
<proteinExistence type="predicted"/>
<name>A0ACA9JVQ6_9GLOM</name>
<reference evidence="1" key="1">
    <citation type="submission" date="2021-06" db="EMBL/GenBank/DDBJ databases">
        <authorList>
            <person name="Kallberg Y."/>
            <person name="Tangrot J."/>
            <person name="Rosling A."/>
        </authorList>
    </citation>
    <scope>NUCLEOTIDE SEQUENCE</scope>
    <source>
        <strain evidence="1">IL203A</strain>
    </source>
</reference>
<sequence>MCNTTIPISYQEYEPLSSCQIHALHKQIYRKKAFFQKMWDKQNDSTQSCSTNTAVSVIHPQSMFDTLMEIMQQDLKIGEDEIDSDKSSISSAPGVSTRPIYDFQQHSFYCECRGSGVGCQCRRQCFC</sequence>
<comment type="caution">
    <text evidence="1">The sequence shown here is derived from an EMBL/GenBank/DDBJ whole genome shotgun (WGS) entry which is preliminary data.</text>
</comment>
<organism evidence="1 2">
    <name type="scientific">Dentiscutata heterogama</name>
    <dbReference type="NCBI Taxonomy" id="1316150"/>
    <lineage>
        <taxon>Eukaryota</taxon>
        <taxon>Fungi</taxon>
        <taxon>Fungi incertae sedis</taxon>
        <taxon>Mucoromycota</taxon>
        <taxon>Glomeromycotina</taxon>
        <taxon>Glomeromycetes</taxon>
        <taxon>Diversisporales</taxon>
        <taxon>Gigasporaceae</taxon>
        <taxon>Dentiscutata</taxon>
    </lineage>
</organism>
<accession>A0ACA9JVQ6</accession>
<evidence type="ECO:0000313" key="1">
    <source>
        <dbReference type="EMBL" id="CAG8438782.1"/>
    </source>
</evidence>
<keyword evidence="2" id="KW-1185">Reference proteome</keyword>
<dbReference type="Proteomes" id="UP000789702">
    <property type="component" value="Unassembled WGS sequence"/>
</dbReference>